<reference evidence="2" key="1">
    <citation type="submission" date="2023-07" db="EMBL/GenBank/DDBJ databases">
        <authorList>
            <person name="Kim M."/>
        </authorList>
    </citation>
    <scope>NUCLEOTIDE SEQUENCE</scope>
    <source>
        <strain evidence="2">BIUV-7</strain>
    </source>
</reference>
<evidence type="ECO:0000256" key="1">
    <source>
        <dbReference type="SAM" id="SignalP"/>
    </source>
</evidence>
<dbReference type="Proteomes" id="UP001169764">
    <property type="component" value="Unassembled WGS sequence"/>
</dbReference>
<gene>
    <name evidence="2" type="ORF">Q4F19_13650</name>
</gene>
<accession>A0ABT8YAS4</accession>
<feature type="signal peptide" evidence="1">
    <location>
        <begin position="1"/>
        <end position="25"/>
    </location>
</feature>
<proteinExistence type="predicted"/>
<feature type="chain" id="PRO_5045684149" evidence="1">
    <location>
        <begin position="26"/>
        <end position="83"/>
    </location>
</feature>
<sequence length="83" mass="8584">MSASNRWGFALAVSIVAFASVHAQAPGPTSDAQKAAPRRAIFARQGSFHIAQPTPSPTISVGSATRIDLSLREPLVAATKGGR</sequence>
<organism evidence="2 3">
    <name type="scientific">Sphingomonas natans</name>
    <dbReference type="NCBI Taxonomy" id="3063330"/>
    <lineage>
        <taxon>Bacteria</taxon>
        <taxon>Pseudomonadati</taxon>
        <taxon>Pseudomonadota</taxon>
        <taxon>Alphaproteobacteria</taxon>
        <taxon>Sphingomonadales</taxon>
        <taxon>Sphingomonadaceae</taxon>
        <taxon>Sphingomonas</taxon>
    </lineage>
</organism>
<dbReference type="RefSeq" id="WP_303543466.1">
    <property type="nucleotide sequence ID" value="NZ_JAUOTP010000006.1"/>
</dbReference>
<keyword evidence="3" id="KW-1185">Reference proteome</keyword>
<evidence type="ECO:0000313" key="3">
    <source>
        <dbReference type="Proteomes" id="UP001169764"/>
    </source>
</evidence>
<name>A0ABT8YAS4_9SPHN</name>
<keyword evidence="1" id="KW-0732">Signal</keyword>
<dbReference type="EMBL" id="JAUOTP010000006">
    <property type="protein sequence ID" value="MDO6415432.1"/>
    <property type="molecule type" value="Genomic_DNA"/>
</dbReference>
<evidence type="ECO:0000313" key="2">
    <source>
        <dbReference type="EMBL" id="MDO6415432.1"/>
    </source>
</evidence>
<protein>
    <submittedName>
        <fullName evidence="2">Uncharacterized protein</fullName>
    </submittedName>
</protein>
<comment type="caution">
    <text evidence="2">The sequence shown here is derived from an EMBL/GenBank/DDBJ whole genome shotgun (WGS) entry which is preliminary data.</text>
</comment>